<keyword evidence="1" id="KW-0732">Signal</keyword>
<dbReference type="Proteomes" id="UP000283993">
    <property type="component" value="Unassembled WGS sequence"/>
</dbReference>
<reference evidence="2 3" key="1">
    <citation type="submission" date="2013-10" db="EMBL/GenBank/DDBJ databases">
        <title>Salinisphaera orenii MK-B5 Genome Sequencing.</title>
        <authorList>
            <person name="Lai Q."/>
            <person name="Li C."/>
            <person name="Shao Z."/>
        </authorList>
    </citation>
    <scope>NUCLEOTIDE SEQUENCE [LARGE SCALE GENOMIC DNA]</scope>
    <source>
        <strain evidence="2 3">MK-B5</strain>
    </source>
</reference>
<feature type="signal peptide" evidence="1">
    <location>
        <begin position="1"/>
        <end position="33"/>
    </location>
</feature>
<feature type="chain" id="PRO_5019416609" description="Transporter" evidence="1">
    <location>
        <begin position="34"/>
        <end position="273"/>
    </location>
</feature>
<name>A0A423PMS2_9GAMM</name>
<organism evidence="2 3">
    <name type="scientific">Salinisphaera orenii MK-B5</name>
    <dbReference type="NCBI Taxonomy" id="856730"/>
    <lineage>
        <taxon>Bacteria</taxon>
        <taxon>Pseudomonadati</taxon>
        <taxon>Pseudomonadota</taxon>
        <taxon>Gammaproteobacteria</taxon>
        <taxon>Salinisphaerales</taxon>
        <taxon>Salinisphaeraceae</taxon>
        <taxon>Salinisphaera</taxon>
    </lineage>
</organism>
<dbReference type="EMBL" id="AYKH01000018">
    <property type="protein sequence ID" value="ROO26842.1"/>
    <property type="molecule type" value="Genomic_DNA"/>
</dbReference>
<dbReference type="AlphaFoldDB" id="A0A423PMS2"/>
<sequence length="273" mass="29684">MNHIEIHRPCLRACRGGAAVWLAVAGIVSQASADVGPDDEIYSSRVEAGEFEVGVRYYDLSGNGTDDGANATHETRPEIGYSPTGFWRASVSPVLVNGPRSATHLHQIQIENVFALPGNGDGLWPDTGLFLSYEIGTIDDSEDELVLGPVFEKRLAHWLLSANIFLDRAMVSAPDVGLSYGWQARWHPPAGPLDLGVQGFGEHEFLTEDDEDESENPHAPRYAPDHRAGPALFGELAIGGDAQLSYQLGLLFDLDDDAADRTLRLAVEYAFAR</sequence>
<keyword evidence="3" id="KW-1185">Reference proteome</keyword>
<evidence type="ECO:0008006" key="4">
    <source>
        <dbReference type="Google" id="ProtNLM"/>
    </source>
</evidence>
<protein>
    <recommendedName>
        <fullName evidence="4">Transporter</fullName>
    </recommendedName>
</protein>
<evidence type="ECO:0000313" key="2">
    <source>
        <dbReference type="EMBL" id="ROO26842.1"/>
    </source>
</evidence>
<dbReference type="RefSeq" id="WP_123631297.1">
    <property type="nucleotide sequence ID" value="NZ_AYKH01000018.1"/>
</dbReference>
<accession>A0A423PMS2</accession>
<evidence type="ECO:0000256" key="1">
    <source>
        <dbReference type="SAM" id="SignalP"/>
    </source>
</evidence>
<gene>
    <name evidence="2" type="ORF">SAOR_09990</name>
</gene>
<proteinExistence type="predicted"/>
<comment type="caution">
    <text evidence="2">The sequence shown here is derived from an EMBL/GenBank/DDBJ whole genome shotgun (WGS) entry which is preliminary data.</text>
</comment>
<evidence type="ECO:0000313" key="3">
    <source>
        <dbReference type="Proteomes" id="UP000283993"/>
    </source>
</evidence>